<feature type="domain" description="Ion transport" evidence="17">
    <location>
        <begin position="1667"/>
        <end position="1903"/>
    </location>
</feature>
<dbReference type="STRING" id="578462.A0A0L0SII7"/>
<feature type="domain" description="Ion transport" evidence="17">
    <location>
        <begin position="1327"/>
        <end position="1613"/>
    </location>
</feature>
<evidence type="ECO:0000256" key="10">
    <source>
        <dbReference type="ARBA" id="ARBA00023136"/>
    </source>
</evidence>
<evidence type="ECO:0000256" key="9">
    <source>
        <dbReference type="ARBA" id="ARBA00023065"/>
    </source>
</evidence>
<keyword evidence="2" id="KW-0813">Transport</keyword>
<feature type="transmembrane region" description="Helical" evidence="16">
    <location>
        <begin position="1086"/>
        <end position="1111"/>
    </location>
</feature>
<evidence type="ECO:0000256" key="15">
    <source>
        <dbReference type="SAM" id="MobiDB-lite"/>
    </source>
</evidence>
<reference evidence="18 19" key="1">
    <citation type="submission" date="2009-11" db="EMBL/GenBank/DDBJ databases">
        <title>Annotation of Allomyces macrogynus ATCC 38327.</title>
        <authorList>
            <consortium name="The Broad Institute Genome Sequencing Platform"/>
            <person name="Russ C."/>
            <person name="Cuomo C."/>
            <person name="Burger G."/>
            <person name="Gray M.W."/>
            <person name="Holland P.W.H."/>
            <person name="King N."/>
            <person name="Lang F.B.F."/>
            <person name="Roger A.J."/>
            <person name="Ruiz-Trillo I."/>
            <person name="Young S.K."/>
            <person name="Zeng Q."/>
            <person name="Gargeya S."/>
            <person name="Fitzgerald M."/>
            <person name="Haas B."/>
            <person name="Abouelleil A."/>
            <person name="Alvarado L."/>
            <person name="Arachchi H.M."/>
            <person name="Berlin A."/>
            <person name="Chapman S.B."/>
            <person name="Gearin G."/>
            <person name="Goldberg J."/>
            <person name="Griggs A."/>
            <person name="Gujja S."/>
            <person name="Hansen M."/>
            <person name="Heiman D."/>
            <person name="Howarth C."/>
            <person name="Larimer J."/>
            <person name="Lui A."/>
            <person name="MacDonald P.J.P."/>
            <person name="McCowen C."/>
            <person name="Montmayeur A."/>
            <person name="Murphy C."/>
            <person name="Neiman D."/>
            <person name="Pearson M."/>
            <person name="Priest M."/>
            <person name="Roberts A."/>
            <person name="Saif S."/>
            <person name="Shea T."/>
            <person name="Sisk P."/>
            <person name="Stolte C."/>
            <person name="Sykes S."/>
            <person name="Wortman J."/>
            <person name="Nusbaum C."/>
            <person name="Birren B."/>
        </authorList>
    </citation>
    <scope>NUCLEOTIDE SEQUENCE [LARGE SCALE GENOMIC DNA]</scope>
    <source>
        <strain evidence="18 19">ATCC 38327</strain>
    </source>
</reference>
<dbReference type="EMBL" id="GG745339">
    <property type="protein sequence ID" value="KNE62264.1"/>
    <property type="molecule type" value="Genomic_DNA"/>
</dbReference>
<dbReference type="GO" id="GO:0008331">
    <property type="term" value="F:high voltage-gated calcium channel activity"/>
    <property type="evidence" value="ECO:0007669"/>
    <property type="project" value="TreeGrafter"/>
</dbReference>
<keyword evidence="13" id="KW-0479">Metal-binding</keyword>
<dbReference type="GO" id="GO:0046872">
    <property type="term" value="F:metal ion binding"/>
    <property type="evidence" value="ECO:0007669"/>
    <property type="project" value="UniProtKB-KW"/>
</dbReference>
<feature type="region of interest" description="Disordered" evidence="15">
    <location>
        <begin position="902"/>
        <end position="953"/>
    </location>
</feature>
<evidence type="ECO:0000256" key="4">
    <source>
        <dbReference type="ARBA" id="ARBA00022673"/>
    </source>
</evidence>
<evidence type="ECO:0000256" key="7">
    <source>
        <dbReference type="ARBA" id="ARBA00022882"/>
    </source>
</evidence>
<protein>
    <recommendedName>
        <fullName evidence="17">Ion transport domain-containing protein</fullName>
    </recommendedName>
</protein>
<dbReference type="eggNOG" id="KOG2301">
    <property type="taxonomic scope" value="Eukaryota"/>
</dbReference>
<evidence type="ECO:0000256" key="14">
    <source>
        <dbReference type="RuleBase" id="RU003808"/>
    </source>
</evidence>
<dbReference type="Pfam" id="PF00520">
    <property type="entry name" value="Ion_trans"/>
    <property type="match status" value="4"/>
</dbReference>
<keyword evidence="11" id="KW-0325">Glycoprotein</keyword>
<feature type="transmembrane region" description="Helical" evidence="16">
    <location>
        <begin position="1401"/>
        <end position="1420"/>
    </location>
</feature>
<organism evidence="18 19">
    <name type="scientific">Allomyces macrogynus (strain ATCC 38327)</name>
    <name type="common">Allomyces javanicus var. macrogynus</name>
    <dbReference type="NCBI Taxonomy" id="578462"/>
    <lineage>
        <taxon>Eukaryota</taxon>
        <taxon>Fungi</taxon>
        <taxon>Fungi incertae sedis</taxon>
        <taxon>Blastocladiomycota</taxon>
        <taxon>Blastocladiomycetes</taxon>
        <taxon>Blastocladiales</taxon>
        <taxon>Blastocladiaceae</taxon>
        <taxon>Allomyces</taxon>
    </lineage>
</organism>
<feature type="compositionally biased region" description="Low complexity" evidence="15">
    <location>
        <begin position="66"/>
        <end position="102"/>
    </location>
</feature>
<evidence type="ECO:0000256" key="1">
    <source>
        <dbReference type="ARBA" id="ARBA00004141"/>
    </source>
</evidence>
<dbReference type="InterPro" id="IPR050599">
    <property type="entry name" value="VDCC_alpha-1_subunit"/>
</dbReference>
<feature type="transmembrane region" description="Helical" evidence="16">
    <location>
        <begin position="1160"/>
        <end position="1190"/>
    </location>
</feature>
<keyword evidence="7 14" id="KW-0851">Voltage-gated channel</keyword>
<keyword evidence="6 13" id="KW-0106">Calcium</keyword>
<dbReference type="Gene3D" id="1.20.120.350">
    <property type="entry name" value="Voltage-gated potassium channels. Chain C"/>
    <property type="match status" value="3"/>
</dbReference>
<dbReference type="OrthoDB" id="416585at2759"/>
<dbReference type="InterPro" id="IPR005821">
    <property type="entry name" value="Ion_trans_dom"/>
</dbReference>
<feature type="compositionally biased region" description="Low complexity" evidence="15">
    <location>
        <begin position="929"/>
        <end position="941"/>
    </location>
</feature>
<comment type="subcellular location">
    <subcellularLocation>
        <location evidence="1 14">Membrane</location>
        <topology evidence="1 14">Multi-pass membrane protein</topology>
    </subcellularLocation>
</comment>
<evidence type="ECO:0000256" key="6">
    <source>
        <dbReference type="ARBA" id="ARBA00022837"/>
    </source>
</evidence>
<comment type="similarity">
    <text evidence="14">Belongs to the calcium channel alpha-1 subunit (TC 1.A.1.11) family.</text>
</comment>
<evidence type="ECO:0000256" key="3">
    <source>
        <dbReference type="ARBA" id="ARBA00022568"/>
    </source>
</evidence>
<feature type="transmembrane region" description="Helical" evidence="16">
    <location>
        <begin position="619"/>
        <end position="640"/>
    </location>
</feature>
<feature type="region of interest" description="Disordered" evidence="15">
    <location>
        <begin position="2091"/>
        <end position="2113"/>
    </location>
</feature>
<sequence length="2310" mass="254762">MSGPRRDVPAAGGSTSDDNPAFLLHVPDSTVSPAALRLDTTRSPPASFRLMVPGSPSSAGPSRQLAVADVAVAAPTPTVSRSNSPTGPSSRGSSPSRMTSPTSAPPPSHQHNPHLHYAPALASQPIAEQDENDEDADIVAAPTPRAPVAAQYVMPTAVRKSSIRSRLTTRFPNGLLPVDARSFAGLTPLDGAVDARSLALTMATGRSGFSRSMMTAANHFLNHEALTELPEVDLEYNELVAAAPLGADLLDVEAARTVVTFRDAVDAMIADQQVLGTHAGMLDTGAADGIEPPLTPSRAALITSMEKLDPNAADLGPATPLLPEPMSADLTNAPTSMLDFPAAVPLLKSAAFVLFDMWNNLTDRIMGDHIDHTRAVLSLQPVPAVVDEVPDSSATIVDGGSNGSITDPVERPGFTEPLVEKGADSGIEKEGSLTSRTALLWKRKPKRDPRPAVIVQDWVLTGRSLWLFPPTARIRHACVQMVQHRAQKTIATVCIFAHWCAMALRSWEPGESDTFTLFTSPHEIFWVPLFVLLTLEMLAKIIAFGAILPDPLPTRATLASRAVPDGLLDPETPVLTDPRRGDRPVFSLAPMDDYRAAVAAERGGVRCLQRPVLHTPMHVLDFISVLGFWLYLLGGTLNLWPTTGGPLWIFRGMAALRVFRLLSLTPGTSVIVKTLAVSRSMLLNVFYFVGYFFLIGAITGVLTFKGTLHRHCMVPHPDGSLVGISPTQYCGGYEHPFLDGVKLTPLGSNAVDTKGYICPRPQLCVANQPNPHAGFASFDSIWSSLLVVFTIVSLENWSEFLYGTQDGEMSEGAALFFVLLIIVLGFLLIQLFAAVITETFVLVHAEFKEARRKAQLAAQRREQLAKQANKKPVVAPQAQEPIKRQGFGKHIGLTFNSVVADSGTGHDGSRHGSTFAPSRRGSTLPRRQPSMSSMTPSSALTPPSPAGIPHGLPPAPPSRWRVWIEKVRRKEVKTMWVWKVLFLGMNSVYLAVSGMHAVKWGPALSLPAFEVVYTLFFALDLGLSRLKWPSWRSFIVRHPVDTSLLLITVPLLFVPFNKYLTGFQLARTNKLVTSSALRKLFKGTDQFFGVATVALFMLMTLLAVSAFLMQLLGGKYVSETNPWLHYDTFPGALLSTFVLLTGDNWTEQLWSSMAARPDDAVAYVVIAVVTLAVFSMYTFVVVNLFVFVVLDEYELSEEEKRVHQVRNYEDPTAWNPFKAAVKKIKQAAREIWLDLTVFTYRLVALVTRKSDKDALAKSAMNPPSKSRPRPRRNSDATHPRVAADDDDDDDDDDSQAEWWKYVESAADSQKSFSVRKMLQKMVRSWQFKTLVLIAITGSIVIAALDTPVHRLQLQREKPDVAERQERMFFILDAATLVVFLLEFIAKISAHGPRRYFKKPWNWLDFIVVVSMATYLIGTLVGFKDTVGVLRLMRSLRPLRIISYFTKVRSIFTTLIYGLPRIVEASTFALLVMVPFAVYGVYLFQGALYTCNDTSVKTRDECVGMFLQPGVLGQATVLAPRVWANPREDYNWDSLTNAMLTLFIMASREGWSSFMAQTQAIVGLGMQPASSPATAPAASWWNMFFFVAYALVGSLFTLNLFIGVIARALDEMSGQAYLTAPQKSWIQLQRRILALRPRLMRKRGKFGMWCKNVLKYRDGLWRKAIKAIMAGHMVVICSEYYGEPGWLDATKENVFLITTVIYAADLALRVGSVGPHGFFRRSYWNWFDALVTTSALSIMVVQLFVDNPLLGRIQKLVLIGYALRIARKLRQLSTLFKTIGASLKETGQILCVLLIVLAFYSLVFTEVLGLVRYGTSFSADANFRTFPLSLLLLFRLLTGDDWPSVMADGRNSYPACVVDGPSDLDTDCGKRYWAYILPVSYLVVSGYILLNLVIASLMQHFDTLFSDNTYQRVSDTDLKALRKAWKRLDPRGVGTIKASQIPALLRHLPPPFEFQLYPDPHLHVPNLKNKVRALVQEMGAIQAVATVQEEIAVTKVDLRARRNIFNIVYHDLRARCRAEKLHFHDALIVLCLHVIPIQEYLTFDEYMQRVHDLQVVNRTIARSRITGLFRTAMERWRFRKVVQEVMARRRLEMGPQPEHAGDESRATTAARSVDDTLARPVELQAVAPDTRAVDAPVVISVTPDSPPRSLNEHDEPMIVSVTPASLVEEPTPAAAAALGVPAGAVDEPPMTFTVTLTPSSLRLSMDGPMTIAVTPSSPRPSMDGPMTFVVTPDSPTRAAHNDAADVAMIITPETPPHPANAGASAGQVDLKFLAYFGVRVLMVFDSFCCCFYAFDACCPFLCRPGPLFLTV</sequence>
<dbReference type="PANTHER" id="PTHR45628">
    <property type="entry name" value="VOLTAGE-DEPENDENT CALCIUM CHANNEL TYPE A SUBUNIT ALPHA-1"/>
    <property type="match status" value="1"/>
</dbReference>
<dbReference type="Gene3D" id="1.10.287.70">
    <property type="match status" value="4"/>
</dbReference>
<keyword evidence="9" id="KW-0406">Ion transport</keyword>
<feature type="compositionally biased region" description="Acidic residues" evidence="15">
    <location>
        <begin position="1284"/>
        <end position="1294"/>
    </location>
</feature>
<dbReference type="OMA" id="IRFLANW"/>
<keyword evidence="19" id="KW-1185">Reference proteome</keyword>
<keyword evidence="8 16" id="KW-1133">Transmembrane helix</keyword>
<feature type="transmembrane region" description="Helical" evidence="16">
    <location>
        <begin position="1579"/>
        <end position="1605"/>
    </location>
</feature>
<feature type="compositionally biased region" description="Pro residues" evidence="15">
    <location>
        <begin position="942"/>
        <end position="953"/>
    </location>
</feature>
<evidence type="ECO:0000256" key="8">
    <source>
        <dbReference type="ARBA" id="ARBA00022989"/>
    </source>
</evidence>
<dbReference type="SUPFAM" id="SSF81324">
    <property type="entry name" value="Voltage-gated potassium channels"/>
    <property type="match status" value="4"/>
</dbReference>
<proteinExistence type="inferred from homology"/>
<evidence type="ECO:0000256" key="12">
    <source>
        <dbReference type="ARBA" id="ARBA00023303"/>
    </source>
</evidence>
<dbReference type="PRINTS" id="PR00167">
    <property type="entry name" value="CACHANNEL"/>
</dbReference>
<feature type="domain" description="Ion transport" evidence="17">
    <location>
        <begin position="490"/>
        <end position="843"/>
    </location>
</feature>
<feature type="transmembrane region" description="Helical" evidence="16">
    <location>
        <begin position="1786"/>
        <end position="1810"/>
    </location>
</feature>
<feature type="domain" description="Ion transport" evidence="17">
    <location>
        <begin position="1007"/>
        <end position="1199"/>
    </location>
</feature>
<feature type="region of interest" description="Disordered" evidence="15">
    <location>
        <begin position="1"/>
        <end position="115"/>
    </location>
</feature>
<dbReference type="Proteomes" id="UP000054350">
    <property type="component" value="Unassembled WGS sequence"/>
</dbReference>
<evidence type="ECO:0000259" key="17">
    <source>
        <dbReference type="Pfam" id="PF00520"/>
    </source>
</evidence>
<evidence type="ECO:0000256" key="2">
    <source>
        <dbReference type="ARBA" id="ARBA00022448"/>
    </source>
</evidence>
<feature type="transmembrane region" description="Helical" evidence="16">
    <location>
        <begin position="814"/>
        <end position="843"/>
    </location>
</feature>
<gene>
    <name evidence="18" type="ORF">AMAG_07500</name>
</gene>
<feature type="region of interest" description="Disordered" evidence="15">
    <location>
        <begin position="1254"/>
        <end position="1294"/>
    </location>
</feature>
<keyword evidence="5 16" id="KW-0812">Transmembrane</keyword>
<dbReference type="InterPro" id="IPR002077">
    <property type="entry name" value="VDCCAlpha1"/>
</dbReference>
<evidence type="ECO:0000256" key="11">
    <source>
        <dbReference type="ARBA" id="ARBA00023180"/>
    </source>
</evidence>
<accession>A0A0L0SII7</accession>
<dbReference type="InterPro" id="IPR027359">
    <property type="entry name" value="Volt_channel_dom_sf"/>
</dbReference>
<feature type="transmembrane region" description="Helical" evidence="16">
    <location>
        <begin position="976"/>
        <end position="998"/>
    </location>
</feature>
<dbReference type="Gene3D" id="1.10.238.10">
    <property type="entry name" value="EF-hand"/>
    <property type="match status" value="1"/>
</dbReference>
<feature type="transmembrane region" description="Helical" evidence="16">
    <location>
        <begin position="1367"/>
        <end position="1389"/>
    </location>
</feature>
<dbReference type="PANTHER" id="PTHR45628:SF7">
    <property type="entry name" value="VOLTAGE-DEPENDENT CALCIUM CHANNEL TYPE A SUBUNIT ALPHA-1"/>
    <property type="match status" value="1"/>
</dbReference>
<evidence type="ECO:0000256" key="16">
    <source>
        <dbReference type="SAM" id="Phobius"/>
    </source>
</evidence>
<feature type="transmembrane region" description="Helical" evidence="16">
    <location>
        <begin position="1722"/>
        <end position="1742"/>
    </location>
</feature>
<feature type="binding site" evidence="13">
    <location>
        <position position="1548"/>
    </location>
    <ligand>
        <name>Ca(2+)</name>
        <dbReference type="ChEBI" id="CHEBI:29108"/>
    </ligand>
</feature>
<name>A0A0L0SII7_ALLM3</name>
<keyword evidence="3 14" id="KW-0109">Calcium transport</keyword>
<keyword evidence="12" id="KW-0407">Ion channel</keyword>
<dbReference type="GO" id="GO:0098703">
    <property type="term" value="P:calcium ion import across plasma membrane"/>
    <property type="evidence" value="ECO:0007669"/>
    <property type="project" value="TreeGrafter"/>
</dbReference>
<feature type="transmembrane region" description="Helical" evidence="16">
    <location>
        <begin position="1325"/>
        <end position="1344"/>
    </location>
</feature>
<evidence type="ECO:0000256" key="13">
    <source>
        <dbReference type="PIRSR" id="PIRSR602077-1"/>
    </source>
</evidence>
<feature type="transmembrane region" description="Helical" evidence="16">
    <location>
        <begin position="685"/>
        <end position="704"/>
    </location>
</feature>
<evidence type="ECO:0000313" key="19">
    <source>
        <dbReference type="Proteomes" id="UP000054350"/>
    </source>
</evidence>
<feature type="compositionally biased region" description="Basic and acidic residues" evidence="15">
    <location>
        <begin position="1272"/>
        <end position="1283"/>
    </location>
</feature>
<keyword evidence="4 14" id="KW-0107">Calcium channel</keyword>
<dbReference type="VEuPathDB" id="FungiDB:AMAG_07500"/>
<feature type="transmembrane region" description="Helical" evidence="16">
    <location>
        <begin position="1465"/>
        <end position="1483"/>
    </location>
</feature>
<feature type="transmembrane region" description="Helical" evidence="16">
    <location>
        <begin position="1044"/>
        <end position="1066"/>
    </location>
</feature>
<feature type="transmembrane region" description="Helical" evidence="16">
    <location>
        <begin position="1871"/>
        <end position="1893"/>
    </location>
</feature>
<evidence type="ECO:0000313" key="18">
    <source>
        <dbReference type="EMBL" id="KNE62264.1"/>
    </source>
</evidence>
<keyword evidence="10 16" id="KW-0472">Membrane</keyword>
<dbReference type="GO" id="GO:0005891">
    <property type="term" value="C:voltage-gated calcium channel complex"/>
    <property type="evidence" value="ECO:0007669"/>
    <property type="project" value="InterPro"/>
</dbReference>
<evidence type="ECO:0000256" key="5">
    <source>
        <dbReference type="ARBA" id="ARBA00022692"/>
    </source>
</evidence>
<reference evidence="19" key="2">
    <citation type="submission" date="2009-11" db="EMBL/GenBank/DDBJ databases">
        <title>The Genome Sequence of Allomyces macrogynus strain ATCC 38327.</title>
        <authorList>
            <consortium name="The Broad Institute Genome Sequencing Platform"/>
            <person name="Russ C."/>
            <person name="Cuomo C."/>
            <person name="Shea T."/>
            <person name="Young S.K."/>
            <person name="Zeng Q."/>
            <person name="Koehrsen M."/>
            <person name="Haas B."/>
            <person name="Borodovsky M."/>
            <person name="Guigo R."/>
            <person name="Alvarado L."/>
            <person name="Berlin A."/>
            <person name="Borenstein D."/>
            <person name="Chen Z."/>
            <person name="Engels R."/>
            <person name="Freedman E."/>
            <person name="Gellesch M."/>
            <person name="Goldberg J."/>
            <person name="Griggs A."/>
            <person name="Gujja S."/>
            <person name="Heiman D."/>
            <person name="Hepburn T."/>
            <person name="Howarth C."/>
            <person name="Jen D."/>
            <person name="Larson L."/>
            <person name="Lewis B."/>
            <person name="Mehta T."/>
            <person name="Park D."/>
            <person name="Pearson M."/>
            <person name="Roberts A."/>
            <person name="Saif S."/>
            <person name="Shenoy N."/>
            <person name="Sisk P."/>
            <person name="Stolte C."/>
            <person name="Sykes S."/>
            <person name="Walk T."/>
            <person name="White J."/>
            <person name="Yandava C."/>
            <person name="Burger G."/>
            <person name="Gray M.W."/>
            <person name="Holland P.W.H."/>
            <person name="King N."/>
            <person name="Lang F.B.F."/>
            <person name="Roger A.J."/>
            <person name="Ruiz-Trillo I."/>
            <person name="Lander E."/>
            <person name="Nusbaum C."/>
        </authorList>
    </citation>
    <scope>NUCLEOTIDE SEQUENCE [LARGE SCALE GENOMIC DNA]</scope>
    <source>
        <strain evidence="19">ATCC 38327</strain>
    </source>
</reference>